<dbReference type="AlphaFoldDB" id="A0A8I0A942"/>
<accession>A0A8I0A942</accession>
<protein>
    <submittedName>
        <fullName evidence="1">Uncharacterized protein</fullName>
    </submittedName>
</protein>
<organism evidence="1 2">
    <name type="scientific">Blautia segnis</name>
    <dbReference type="NCBI Taxonomy" id="2763030"/>
    <lineage>
        <taxon>Bacteria</taxon>
        <taxon>Bacillati</taxon>
        <taxon>Bacillota</taxon>
        <taxon>Clostridia</taxon>
        <taxon>Lachnospirales</taxon>
        <taxon>Lachnospiraceae</taxon>
        <taxon>Blautia</taxon>
    </lineage>
</organism>
<gene>
    <name evidence="1" type="ORF">H8S54_03700</name>
</gene>
<dbReference type="Gene3D" id="3.40.190.10">
    <property type="entry name" value="Periplasmic binding protein-like II"/>
    <property type="match status" value="1"/>
</dbReference>
<comment type="caution">
    <text evidence="1">The sequence shown here is derived from an EMBL/GenBank/DDBJ whole genome shotgun (WGS) entry which is preliminary data.</text>
</comment>
<keyword evidence="2" id="KW-1185">Reference proteome</keyword>
<evidence type="ECO:0000313" key="1">
    <source>
        <dbReference type="EMBL" id="MBC5650245.1"/>
    </source>
</evidence>
<sequence length="72" mass="8216">MMQDVSKYLQCTFSYVGYDKTAKECEEMLRSGDIDIYTAARKTEERETEFAFSKHPAITATTCMNVKVGNTM</sequence>
<dbReference type="Proteomes" id="UP000652847">
    <property type="component" value="Unassembled WGS sequence"/>
</dbReference>
<dbReference type="SUPFAM" id="SSF53850">
    <property type="entry name" value="Periplasmic binding protein-like II"/>
    <property type="match status" value="1"/>
</dbReference>
<reference evidence="1 2" key="1">
    <citation type="submission" date="2020-08" db="EMBL/GenBank/DDBJ databases">
        <title>Genome public.</title>
        <authorList>
            <person name="Liu C."/>
            <person name="Sun Q."/>
        </authorList>
    </citation>
    <scope>NUCLEOTIDE SEQUENCE [LARGE SCALE GENOMIC DNA]</scope>
    <source>
        <strain evidence="1 2">BX17</strain>
    </source>
</reference>
<dbReference type="EMBL" id="JACOOT010000009">
    <property type="protein sequence ID" value="MBC5650245.1"/>
    <property type="molecule type" value="Genomic_DNA"/>
</dbReference>
<proteinExistence type="predicted"/>
<name>A0A8I0A942_9FIRM</name>
<evidence type="ECO:0000313" key="2">
    <source>
        <dbReference type="Proteomes" id="UP000652847"/>
    </source>
</evidence>